<dbReference type="STRING" id="1005945.SAMN05216561_12721"/>
<reference evidence="3 4" key="1">
    <citation type="submission" date="2016-10" db="EMBL/GenBank/DDBJ databases">
        <authorList>
            <person name="de Groot N.N."/>
        </authorList>
    </citation>
    <scope>NUCLEOTIDE SEQUENCE [LARGE SCALE GENOMIC DNA]</scope>
    <source>
        <strain evidence="3 4">CGMCC 1.11156</strain>
    </source>
</reference>
<protein>
    <recommendedName>
        <fullName evidence="5">DUF3352 domain-containing protein</fullName>
    </recommendedName>
</protein>
<dbReference type="InterPro" id="IPR021787">
    <property type="entry name" value="DUF3352"/>
</dbReference>
<keyword evidence="4" id="KW-1185">Reference proteome</keyword>
<evidence type="ECO:0000256" key="1">
    <source>
        <dbReference type="SAM" id="MobiDB-lite"/>
    </source>
</evidence>
<dbReference type="EMBL" id="FOQG01000027">
    <property type="protein sequence ID" value="SFJ36648.1"/>
    <property type="molecule type" value="Genomic_DNA"/>
</dbReference>
<dbReference type="Pfam" id="PF11832">
    <property type="entry name" value="DUF3352"/>
    <property type="match status" value="1"/>
</dbReference>
<keyword evidence="2" id="KW-0472">Membrane</keyword>
<name>A0A1I3QRE3_9ACTN</name>
<dbReference type="Proteomes" id="UP000198649">
    <property type="component" value="Unassembled WGS sequence"/>
</dbReference>
<feature type="compositionally biased region" description="Pro residues" evidence="1">
    <location>
        <begin position="35"/>
        <end position="45"/>
    </location>
</feature>
<feature type="compositionally biased region" description="Low complexity" evidence="1">
    <location>
        <begin position="14"/>
        <end position="28"/>
    </location>
</feature>
<dbReference type="AlphaFoldDB" id="A0A1I3QRE3"/>
<feature type="transmembrane region" description="Helical" evidence="2">
    <location>
        <begin position="70"/>
        <end position="91"/>
    </location>
</feature>
<proteinExistence type="predicted"/>
<sequence>MSSNQPPVGPPVRPAVRPARGAATVRPTIGMGPDVGPPSGPPSPPEYLEAGRGYPLPPGPSTGSGRRKKIVIGAGAVIGLAASGTGVWAAMSFLATGSQPAEALPADTIGYVSVDLDPSGGQKIEALRTLRKFPAFRDDVGLDTDDDLRERIFEEIQTSGACEGLDYADDIEPWLGDRFAVAAVDLGEETPTAVVVVQVKDAEAADEGFARVRDCALSEDSADSEAPGDVGGWSIDGEWAVIAQTQEIADDVAAQAAEGSLADDDDFQTWTDEAGDSGILTAYAAPEAGTVIAEAIGGFGLPFGGSSDCAHEVEPFDAESGELPELAPIDDYCDDTSGSELPGEMMSVLEDFRGGALTVRFDGGALEIEAASGTDAIGLQTLLGSDQGGVAMATLPEDTAAAFGIGFEEGWVDEVLDYVSSTMGSEMDIEGLLADAEEETGLSLPEDAETLAGESVAVSVSPDFDPEVFFNSGGADVPVAVKIKGDAEAIQDVLGTLVGSASESDPEAADIFGSDSGGDYVVIGPDAAYRAEVLEDGGLGDSDVYQDVVREAGDAGSIFFVNFDAGDGWLAGLAGDDGEARDNLGPLEGLGLTGWLDDEVGHMVLRVTTD</sequence>
<evidence type="ECO:0000313" key="4">
    <source>
        <dbReference type="Proteomes" id="UP000198649"/>
    </source>
</evidence>
<evidence type="ECO:0000256" key="2">
    <source>
        <dbReference type="SAM" id="Phobius"/>
    </source>
</evidence>
<organism evidence="3 4">
    <name type="scientific">Nocardioides psychrotolerans</name>
    <dbReference type="NCBI Taxonomy" id="1005945"/>
    <lineage>
        <taxon>Bacteria</taxon>
        <taxon>Bacillati</taxon>
        <taxon>Actinomycetota</taxon>
        <taxon>Actinomycetes</taxon>
        <taxon>Propionibacteriales</taxon>
        <taxon>Nocardioidaceae</taxon>
        <taxon>Nocardioides</taxon>
    </lineage>
</organism>
<evidence type="ECO:0008006" key="5">
    <source>
        <dbReference type="Google" id="ProtNLM"/>
    </source>
</evidence>
<feature type="region of interest" description="Disordered" evidence="1">
    <location>
        <begin position="1"/>
        <end position="65"/>
    </location>
</feature>
<keyword evidence="2" id="KW-0812">Transmembrane</keyword>
<accession>A0A1I3QRE3</accession>
<keyword evidence="2" id="KW-1133">Transmembrane helix</keyword>
<gene>
    <name evidence="3" type="ORF">SAMN05216561_12721</name>
</gene>
<evidence type="ECO:0000313" key="3">
    <source>
        <dbReference type="EMBL" id="SFJ36648.1"/>
    </source>
</evidence>